<dbReference type="RefSeq" id="WP_243554142.1">
    <property type="nucleotide sequence ID" value="NZ_CP094528.1"/>
</dbReference>
<name>A0ABY4BW97_9MICO</name>
<dbReference type="PROSITE" id="PS51257">
    <property type="entry name" value="PROKAR_LIPOPROTEIN"/>
    <property type="match status" value="1"/>
</dbReference>
<gene>
    <name evidence="2" type="ORF">MTO99_13410</name>
</gene>
<dbReference type="Proteomes" id="UP000832097">
    <property type="component" value="Chromosome"/>
</dbReference>
<sequence length="213" mass="22729">MRRFGYLAYSVSSCVAVGILLTGCTAPAPAPVPAPDVTPISGEAAEEIMAQVLDDQWAATGLPTADRPTVTRERIIDANEWASVITGCLNEAGFSSATADEDGGIASGSLPAAQQSAYAMAMYTCNAKYPVSAVYNTPLDDSQLEYIYSYFESTLIPCLNELGYEIEEPPSRTSFVTNYGPNGWSPYKNLSLGSKKLAEAQERCPQVPEGLYG</sequence>
<feature type="chain" id="PRO_5047272304" description="DUF732 domain-containing protein" evidence="1">
    <location>
        <begin position="31"/>
        <end position="213"/>
    </location>
</feature>
<reference evidence="2 3" key="1">
    <citation type="submission" date="2022-03" db="EMBL/GenBank/DDBJ databases">
        <title>Mucilaginibacter sp. isolated from the gut of Protaetia brevitarsis seulensis larvae.</title>
        <authorList>
            <person name="Won M."/>
            <person name="Kim S.-J."/>
            <person name="Kwon S.-W."/>
        </authorList>
    </citation>
    <scope>NUCLEOTIDE SEQUENCE [LARGE SCALE GENOMIC DNA]</scope>
    <source>
        <strain evidence="2 3">CFWR-12</strain>
    </source>
</reference>
<evidence type="ECO:0008006" key="4">
    <source>
        <dbReference type="Google" id="ProtNLM"/>
    </source>
</evidence>
<evidence type="ECO:0000256" key="1">
    <source>
        <dbReference type="SAM" id="SignalP"/>
    </source>
</evidence>
<keyword evidence="3" id="KW-1185">Reference proteome</keyword>
<evidence type="ECO:0000313" key="3">
    <source>
        <dbReference type="Proteomes" id="UP000832097"/>
    </source>
</evidence>
<keyword evidence="1" id="KW-0732">Signal</keyword>
<protein>
    <recommendedName>
        <fullName evidence="4">DUF732 domain-containing protein</fullName>
    </recommendedName>
</protein>
<feature type="signal peptide" evidence="1">
    <location>
        <begin position="1"/>
        <end position="30"/>
    </location>
</feature>
<dbReference type="EMBL" id="CP094528">
    <property type="protein sequence ID" value="UOE43179.1"/>
    <property type="molecule type" value="Genomic_DNA"/>
</dbReference>
<evidence type="ECO:0000313" key="2">
    <source>
        <dbReference type="EMBL" id="UOE43179.1"/>
    </source>
</evidence>
<accession>A0ABY4BW97</accession>
<organism evidence="2 3">
    <name type="scientific">Agromyces larvae</name>
    <dbReference type="NCBI Taxonomy" id="2929802"/>
    <lineage>
        <taxon>Bacteria</taxon>
        <taxon>Bacillati</taxon>
        <taxon>Actinomycetota</taxon>
        <taxon>Actinomycetes</taxon>
        <taxon>Micrococcales</taxon>
        <taxon>Microbacteriaceae</taxon>
        <taxon>Agromyces</taxon>
    </lineage>
</organism>
<proteinExistence type="predicted"/>